<feature type="chain" id="PRO_5045297683" evidence="1">
    <location>
        <begin position="29"/>
        <end position="161"/>
    </location>
</feature>
<evidence type="ECO:0000256" key="1">
    <source>
        <dbReference type="SAM" id="SignalP"/>
    </source>
</evidence>
<dbReference type="Proteomes" id="UP001595764">
    <property type="component" value="Unassembled WGS sequence"/>
</dbReference>
<sequence length="161" mass="16143">MNSPARLAGAALGLSAALALTGQTAATASPKPAANSVTCNSGPLQVKFSEFPGSPPNVFWSLGVFCSAPAQISLSSRLVTGFSTLAFGTNPSAFTQLLFTTSPGNKSVSVPKGIPVEALASATIANRTGGIVTIASSAGGNCTRNNSVQVTCNYASGFFRP</sequence>
<dbReference type="EMBL" id="JBHRWI010000013">
    <property type="protein sequence ID" value="MFC3510411.1"/>
    <property type="molecule type" value="Genomic_DNA"/>
</dbReference>
<evidence type="ECO:0000313" key="2">
    <source>
        <dbReference type="EMBL" id="MFC3510411.1"/>
    </source>
</evidence>
<organism evidence="2 3">
    <name type="scientific">Amycolatopsis halotolerans</name>
    <dbReference type="NCBI Taxonomy" id="330083"/>
    <lineage>
        <taxon>Bacteria</taxon>
        <taxon>Bacillati</taxon>
        <taxon>Actinomycetota</taxon>
        <taxon>Actinomycetes</taxon>
        <taxon>Pseudonocardiales</taxon>
        <taxon>Pseudonocardiaceae</taxon>
        <taxon>Amycolatopsis</taxon>
    </lineage>
</organism>
<comment type="caution">
    <text evidence="2">The sequence shown here is derived from an EMBL/GenBank/DDBJ whole genome shotgun (WGS) entry which is preliminary data.</text>
</comment>
<proteinExistence type="predicted"/>
<feature type="signal peptide" evidence="1">
    <location>
        <begin position="1"/>
        <end position="28"/>
    </location>
</feature>
<protein>
    <submittedName>
        <fullName evidence="2">Uncharacterized protein</fullName>
    </submittedName>
</protein>
<keyword evidence="3" id="KW-1185">Reference proteome</keyword>
<gene>
    <name evidence="2" type="ORF">ACFORO_09575</name>
</gene>
<name>A0ABV7QEL7_9PSEU</name>
<keyword evidence="1" id="KW-0732">Signal</keyword>
<reference evidence="3" key="1">
    <citation type="journal article" date="2019" name="Int. J. Syst. Evol. Microbiol.">
        <title>The Global Catalogue of Microorganisms (GCM) 10K type strain sequencing project: providing services to taxonomists for standard genome sequencing and annotation.</title>
        <authorList>
            <consortium name="The Broad Institute Genomics Platform"/>
            <consortium name="The Broad Institute Genome Sequencing Center for Infectious Disease"/>
            <person name="Wu L."/>
            <person name="Ma J."/>
        </authorList>
    </citation>
    <scope>NUCLEOTIDE SEQUENCE [LARGE SCALE GENOMIC DNA]</scope>
    <source>
        <strain evidence="3">CGMCC 4.7682</strain>
    </source>
</reference>
<evidence type="ECO:0000313" key="3">
    <source>
        <dbReference type="Proteomes" id="UP001595764"/>
    </source>
</evidence>
<accession>A0ABV7QEL7</accession>
<dbReference type="RefSeq" id="WP_377872075.1">
    <property type="nucleotide sequence ID" value="NZ_JBHMAY010000035.1"/>
</dbReference>